<protein>
    <submittedName>
        <fullName evidence="1">Uncharacterized protein</fullName>
    </submittedName>
</protein>
<accession>A0A2H9T2R6</accession>
<proteinExistence type="predicted"/>
<gene>
    <name evidence="1" type="ORF">CI610_03589</name>
</gene>
<dbReference type="AlphaFoldDB" id="A0A2H9T2R6"/>
<evidence type="ECO:0000313" key="1">
    <source>
        <dbReference type="EMBL" id="PJE77487.1"/>
    </source>
</evidence>
<reference evidence="1" key="1">
    <citation type="journal article" date="2017" name="Appl. Environ. Microbiol.">
        <title>Molecular characterization of an Endozoicomonas-like organism causing infection in king scallop Pecten maximus L.</title>
        <authorList>
            <person name="Cano I."/>
            <person name="van Aerle R."/>
            <person name="Ross S."/>
            <person name="Verner-Jeffreys D.W."/>
            <person name="Paley R.K."/>
            <person name="Rimmer G."/>
            <person name="Ryder D."/>
            <person name="Hooper P."/>
            <person name="Stone D."/>
            <person name="Feist S.W."/>
        </authorList>
    </citation>
    <scope>NUCLEOTIDE SEQUENCE</scope>
</reference>
<organism evidence="1">
    <name type="scientific">invertebrate metagenome</name>
    <dbReference type="NCBI Taxonomy" id="1711999"/>
    <lineage>
        <taxon>unclassified sequences</taxon>
        <taxon>metagenomes</taxon>
        <taxon>organismal metagenomes</taxon>
    </lineage>
</organism>
<sequence>MSQNIAITSKPYTVSKYIIHDWKLQTFCHRNAISINLSYSMLTKYQVFCTHWWGLKRCLSAILIFSYQNTRSSYQTRWTPYTCHHMPPYTTIYYHMPPHTAFTTYYPNYHILPYITFLPVKYQKLFIL</sequence>
<name>A0A2H9T2R6_9ZZZZ</name>
<dbReference type="EMBL" id="NSIT01000557">
    <property type="protein sequence ID" value="PJE77487.1"/>
    <property type="molecule type" value="Genomic_DNA"/>
</dbReference>
<comment type="caution">
    <text evidence="1">The sequence shown here is derived from an EMBL/GenBank/DDBJ whole genome shotgun (WGS) entry which is preliminary data.</text>
</comment>